<feature type="chain" id="PRO_5026840304" evidence="2">
    <location>
        <begin position="20"/>
        <end position="219"/>
    </location>
</feature>
<protein>
    <submittedName>
        <fullName evidence="3">Asp/Glu racemase</fullName>
    </submittedName>
</protein>
<dbReference type="PANTHER" id="PTHR28047">
    <property type="entry name" value="PROTEIN DCG1"/>
    <property type="match status" value="1"/>
</dbReference>
<evidence type="ECO:0000313" key="4">
    <source>
        <dbReference type="Proteomes" id="UP000466785"/>
    </source>
</evidence>
<name>A0A6N4VA18_9MYCO</name>
<dbReference type="Proteomes" id="UP000466785">
    <property type="component" value="Chromosome"/>
</dbReference>
<dbReference type="Gene3D" id="3.40.50.12500">
    <property type="match status" value="1"/>
</dbReference>
<dbReference type="KEGG" id="mpof:MPOR_15830"/>
<dbReference type="Pfam" id="PF01177">
    <property type="entry name" value="Asp_Glu_race"/>
    <property type="match status" value="1"/>
</dbReference>
<gene>
    <name evidence="3" type="ORF">MPOR_15830</name>
</gene>
<keyword evidence="2" id="KW-0732">Signal</keyword>
<feature type="signal peptide" evidence="2">
    <location>
        <begin position="1"/>
        <end position="19"/>
    </location>
</feature>
<evidence type="ECO:0000256" key="1">
    <source>
        <dbReference type="ARBA" id="ARBA00038414"/>
    </source>
</evidence>
<dbReference type="InterPro" id="IPR053714">
    <property type="entry name" value="Iso_Racemase_Enz_sf"/>
</dbReference>
<dbReference type="InterPro" id="IPR015942">
    <property type="entry name" value="Asp/Glu/hydantoin_racemase"/>
</dbReference>
<dbReference type="InterPro" id="IPR052186">
    <property type="entry name" value="Hydantoin_racemase-like"/>
</dbReference>
<organism evidence="3 4">
    <name type="scientific">Mycolicibacterium poriferae</name>
    <dbReference type="NCBI Taxonomy" id="39694"/>
    <lineage>
        <taxon>Bacteria</taxon>
        <taxon>Bacillati</taxon>
        <taxon>Actinomycetota</taxon>
        <taxon>Actinomycetes</taxon>
        <taxon>Mycobacteriales</taxon>
        <taxon>Mycobacteriaceae</taxon>
        <taxon>Mycolicibacterium</taxon>
    </lineage>
</organism>
<reference evidence="3 4" key="1">
    <citation type="journal article" date="2019" name="Emerg. Microbes Infect.">
        <title>Comprehensive subspecies identification of 175 nontuberculous mycobacteria species based on 7547 genomic profiles.</title>
        <authorList>
            <person name="Matsumoto Y."/>
            <person name="Kinjo T."/>
            <person name="Motooka D."/>
            <person name="Nabeya D."/>
            <person name="Jung N."/>
            <person name="Uechi K."/>
            <person name="Horii T."/>
            <person name="Iida T."/>
            <person name="Fujita J."/>
            <person name="Nakamura S."/>
        </authorList>
    </citation>
    <scope>NUCLEOTIDE SEQUENCE [LARGE SCALE GENOMIC DNA]</scope>
    <source>
        <strain evidence="3 4">JCM 12603</strain>
    </source>
</reference>
<proteinExistence type="inferred from homology"/>
<evidence type="ECO:0000313" key="3">
    <source>
        <dbReference type="EMBL" id="BBX50557.1"/>
    </source>
</evidence>
<dbReference type="GO" id="GO:0047661">
    <property type="term" value="F:amino-acid racemase activity"/>
    <property type="evidence" value="ECO:0007669"/>
    <property type="project" value="InterPro"/>
</dbReference>
<sequence length="219" mass="22404">MRLLLVNPNSTASMTAAIAASASAAARPETIVEAVNPAGGPPSIETEQDEQRCVPGLLDVLQQSRQRPGQLRPDACVVACFGDPGLEEARAMLDVPVLGIAQAAMHAAALTAGTFSVVTSMSSTVSRASQLAKTYTPSQCAGVHACDIPVLQIDSDPATINPIGDLCERALTEDSSRAIVLGCAAMAPFATPLSRRLGVPVIDGVVAATVLAEALAVFS</sequence>
<evidence type="ECO:0000256" key="2">
    <source>
        <dbReference type="SAM" id="SignalP"/>
    </source>
</evidence>
<dbReference type="EMBL" id="AP022570">
    <property type="protein sequence ID" value="BBX50557.1"/>
    <property type="molecule type" value="Genomic_DNA"/>
</dbReference>
<dbReference type="AlphaFoldDB" id="A0A6N4VA18"/>
<dbReference type="PANTHER" id="PTHR28047:SF5">
    <property type="entry name" value="PROTEIN DCG1"/>
    <property type="match status" value="1"/>
</dbReference>
<accession>A0A6N4VA18</accession>
<dbReference type="RefSeq" id="WP_163673179.1">
    <property type="nucleotide sequence ID" value="NZ_AP022570.1"/>
</dbReference>
<keyword evidence="4" id="KW-1185">Reference proteome</keyword>
<comment type="similarity">
    <text evidence="1">Belongs to the HyuE racemase family.</text>
</comment>